<sequence length="148" mass="16426">MSSVPPSWGGRQSRDSLQPVMETESAESSVQPQASPTRTPPAVNPGIPGTPCASRLIEDLLSVAAARKARYGLGAKSAKRFRININLDFDTCYKSEREEKGTRTESIDKEYKVSKINEAIRNNTNNASARLSSRKRRRIEYARVQEVS</sequence>
<accession>A0A0N1IJQ0</accession>
<dbReference type="AlphaFoldDB" id="A0A0N1IJQ0"/>
<comment type="caution">
    <text evidence="2">The sequence shown here is derived from an EMBL/GenBank/DDBJ whole genome shotgun (WGS) entry which is preliminary data.</text>
</comment>
<keyword evidence="3" id="KW-1185">Reference proteome</keyword>
<reference evidence="2 3" key="1">
    <citation type="journal article" date="2015" name="Nat. Commun.">
        <title>Outbred genome sequencing and CRISPR/Cas9 gene editing in butterflies.</title>
        <authorList>
            <person name="Li X."/>
            <person name="Fan D."/>
            <person name="Zhang W."/>
            <person name="Liu G."/>
            <person name="Zhang L."/>
            <person name="Zhao L."/>
            <person name="Fang X."/>
            <person name="Chen L."/>
            <person name="Dong Y."/>
            <person name="Chen Y."/>
            <person name="Ding Y."/>
            <person name="Zhao R."/>
            <person name="Feng M."/>
            <person name="Zhu Y."/>
            <person name="Feng Y."/>
            <person name="Jiang X."/>
            <person name="Zhu D."/>
            <person name="Xiang H."/>
            <person name="Feng X."/>
            <person name="Li S."/>
            <person name="Wang J."/>
            <person name="Zhang G."/>
            <person name="Kronforst M.R."/>
            <person name="Wang W."/>
        </authorList>
    </citation>
    <scope>NUCLEOTIDE SEQUENCE [LARGE SCALE GENOMIC DNA]</scope>
    <source>
        <strain evidence="2">Ya'a_city_454_Pm</strain>
        <tissue evidence="2">Whole body</tissue>
    </source>
</reference>
<organism evidence="2 3">
    <name type="scientific">Papilio machaon</name>
    <name type="common">Old World swallowtail butterfly</name>
    <dbReference type="NCBI Taxonomy" id="76193"/>
    <lineage>
        <taxon>Eukaryota</taxon>
        <taxon>Metazoa</taxon>
        <taxon>Ecdysozoa</taxon>
        <taxon>Arthropoda</taxon>
        <taxon>Hexapoda</taxon>
        <taxon>Insecta</taxon>
        <taxon>Pterygota</taxon>
        <taxon>Neoptera</taxon>
        <taxon>Endopterygota</taxon>
        <taxon>Lepidoptera</taxon>
        <taxon>Glossata</taxon>
        <taxon>Ditrysia</taxon>
        <taxon>Papilionoidea</taxon>
        <taxon>Papilionidae</taxon>
        <taxon>Papilioninae</taxon>
        <taxon>Papilio</taxon>
    </lineage>
</organism>
<protein>
    <submittedName>
        <fullName evidence="2">Uncharacterized protein</fullName>
    </submittedName>
</protein>
<gene>
    <name evidence="2" type="ORF">RR48_00364</name>
</gene>
<evidence type="ECO:0000256" key="1">
    <source>
        <dbReference type="SAM" id="MobiDB-lite"/>
    </source>
</evidence>
<feature type="region of interest" description="Disordered" evidence="1">
    <location>
        <begin position="1"/>
        <end position="50"/>
    </location>
</feature>
<dbReference type="Proteomes" id="UP000053240">
    <property type="component" value="Unassembled WGS sequence"/>
</dbReference>
<evidence type="ECO:0000313" key="2">
    <source>
        <dbReference type="EMBL" id="KPJ21233.1"/>
    </source>
</evidence>
<dbReference type="InParanoid" id="A0A0N1IJQ0"/>
<feature type="compositionally biased region" description="Polar residues" evidence="1">
    <location>
        <begin position="26"/>
        <end position="37"/>
    </location>
</feature>
<evidence type="ECO:0000313" key="3">
    <source>
        <dbReference type="Proteomes" id="UP000053240"/>
    </source>
</evidence>
<name>A0A0N1IJQ0_PAPMA</name>
<proteinExistence type="predicted"/>
<dbReference type="EMBL" id="LADJ01031040">
    <property type="protein sequence ID" value="KPJ21233.1"/>
    <property type="molecule type" value="Genomic_DNA"/>
</dbReference>